<dbReference type="Pfam" id="PF00010">
    <property type="entry name" value="HLH"/>
    <property type="match status" value="1"/>
</dbReference>
<accession>A0AAD4X662</accession>
<proteinExistence type="predicted"/>
<evidence type="ECO:0000313" key="6">
    <source>
        <dbReference type="EMBL" id="KAI3852120.1"/>
    </source>
</evidence>
<keyword evidence="3" id="KW-0804">Transcription</keyword>
<dbReference type="SUPFAM" id="SSF47459">
    <property type="entry name" value="HLH, helix-loop-helix DNA-binding domain"/>
    <property type="match status" value="1"/>
</dbReference>
<gene>
    <name evidence="6" type="ORF">MKW98_020119</name>
</gene>
<comment type="caution">
    <text evidence="6">The sequence shown here is derived from an EMBL/GenBank/DDBJ whole genome shotgun (WGS) entry which is preliminary data.</text>
</comment>
<dbReference type="PANTHER" id="PTHR31945">
    <property type="entry name" value="TRANSCRIPTION FACTOR SCREAM2-RELATED"/>
    <property type="match status" value="1"/>
</dbReference>
<dbReference type="GO" id="GO:0005634">
    <property type="term" value="C:nucleus"/>
    <property type="evidence" value="ECO:0007669"/>
    <property type="project" value="UniProtKB-SubCell"/>
</dbReference>
<dbReference type="InterPro" id="IPR051358">
    <property type="entry name" value="TF_AMS/ICE1/BHLH6-like"/>
</dbReference>
<dbReference type="GO" id="GO:0046983">
    <property type="term" value="F:protein dimerization activity"/>
    <property type="evidence" value="ECO:0007669"/>
    <property type="project" value="InterPro"/>
</dbReference>
<sequence length="247" mass="28025">MELIDEEDCNKLYWETNLFLQSEEFPLDSWGLDEPISSYFGSSSTDGAALPLVAAKHIVSERNRRKKLNDSLFALRAVVPNISKMDKASTIKDATEYIEELHEQERVIQSEITELESRKLKKSVSDTDLEHVNLSKTKKKRIDRAYDSSGSQTSSIESLELRIHNVGEKTMIVSLTCDKKSDTMLRLCQVFESLKLKIVKANISVLSGKLWKTVYVEADQEKKDEMKMKIEAAIAGLNDPQSPNMSF</sequence>
<dbReference type="GO" id="GO:0003700">
    <property type="term" value="F:DNA-binding transcription factor activity"/>
    <property type="evidence" value="ECO:0007669"/>
    <property type="project" value="TreeGrafter"/>
</dbReference>
<evidence type="ECO:0000259" key="5">
    <source>
        <dbReference type="PROSITE" id="PS50888"/>
    </source>
</evidence>
<dbReference type="InterPro" id="IPR036638">
    <property type="entry name" value="HLH_DNA-bd_sf"/>
</dbReference>
<feature type="domain" description="BHLH" evidence="5">
    <location>
        <begin position="52"/>
        <end position="101"/>
    </location>
</feature>
<dbReference type="EMBL" id="JAJJMB010015809">
    <property type="protein sequence ID" value="KAI3852120.1"/>
    <property type="molecule type" value="Genomic_DNA"/>
</dbReference>
<keyword evidence="7" id="KW-1185">Reference proteome</keyword>
<dbReference type="InterPro" id="IPR054502">
    <property type="entry name" value="bHLH-TF_ACT-like_plant"/>
</dbReference>
<dbReference type="Proteomes" id="UP001202328">
    <property type="component" value="Unassembled WGS sequence"/>
</dbReference>
<dbReference type="AlphaFoldDB" id="A0AAD4X662"/>
<keyword evidence="2" id="KW-0805">Transcription regulation</keyword>
<dbReference type="InterPro" id="IPR011598">
    <property type="entry name" value="bHLH_dom"/>
</dbReference>
<evidence type="ECO:0000256" key="4">
    <source>
        <dbReference type="ARBA" id="ARBA00023242"/>
    </source>
</evidence>
<dbReference type="GO" id="GO:0043565">
    <property type="term" value="F:sequence-specific DNA binding"/>
    <property type="evidence" value="ECO:0007669"/>
    <property type="project" value="TreeGrafter"/>
</dbReference>
<evidence type="ECO:0000256" key="1">
    <source>
        <dbReference type="ARBA" id="ARBA00004123"/>
    </source>
</evidence>
<organism evidence="6 7">
    <name type="scientific">Papaver atlanticum</name>
    <dbReference type="NCBI Taxonomy" id="357466"/>
    <lineage>
        <taxon>Eukaryota</taxon>
        <taxon>Viridiplantae</taxon>
        <taxon>Streptophyta</taxon>
        <taxon>Embryophyta</taxon>
        <taxon>Tracheophyta</taxon>
        <taxon>Spermatophyta</taxon>
        <taxon>Magnoliopsida</taxon>
        <taxon>Ranunculales</taxon>
        <taxon>Papaveraceae</taxon>
        <taxon>Papaveroideae</taxon>
        <taxon>Papaver</taxon>
    </lineage>
</organism>
<name>A0AAD4X662_9MAGN</name>
<comment type="subcellular location">
    <subcellularLocation>
        <location evidence="1">Nucleus</location>
    </subcellularLocation>
</comment>
<evidence type="ECO:0000313" key="7">
    <source>
        <dbReference type="Proteomes" id="UP001202328"/>
    </source>
</evidence>
<dbReference type="SMART" id="SM00353">
    <property type="entry name" value="HLH"/>
    <property type="match status" value="1"/>
</dbReference>
<reference evidence="6" key="1">
    <citation type="submission" date="2022-04" db="EMBL/GenBank/DDBJ databases">
        <title>A functionally conserved STORR gene fusion in Papaver species that diverged 16.8 million years ago.</title>
        <authorList>
            <person name="Catania T."/>
        </authorList>
    </citation>
    <scope>NUCLEOTIDE SEQUENCE</scope>
    <source>
        <strain evidence="6">S-188037</strain>
    </source>
</reference>
<dbReference type="Gene3D" id="4.10.280.10">
    <property type="entry name" value="Helix-loop-helix DNA-binding domain"/>
    <property type="match status" value="1"/>
</dbReference>
<keyword evidence="4" id="KW-0539">Nucleus</keyword>
<dbReference type="Pfam" id="PF22754">
    <property type="entry name" value="bHLH-TF_ACT-like_plant"/>
    <property type="match status" value="1"/>
</dbReference>
<dbReference type="PROSITE" id="PS50888">
    <property type="entry name" value="BHLH"/>
    <property type="match status" value="1"/>
</dbReference>
<protein>
    <recommendedName>
        <fullName evidence="5">BHLH domain-containing protein</fullName>
    </recommendedName>
</protein>
<evidence type="ECO:0000256" key="3">
    <source>
        <dbReference type="ARBA" id="ARBA00023163"/>
    </source>
</evidence>
<evidence type="ECO:0000256" key="2">
    <source>
        <dbReference type="ARBA" id="ARBA00023015"/>
    </source>
</evidence>
<dbReference type="PANTHER" id="PTHR31945:SF26">
    <property type="entry name" value="TRANSCRIPTION FACTOR BHLH35"/>
    <property type="match status" value="1"/>
</dbReference>